<dbReference type="AlphaFoldDB" id="S0NWR5"/>
<gene>
    <name evidence="2" type="ORF">OMQ_01076</name>
</gene>
<dbReference type="Proteomes" id="UP000014136">
    <property type="component" value="Unassembled WGS sequence"/>
</dbReference>
<dbReference type="RefSeq" id="WP_016174874.1">
    <property type="nucleotide sequence ID" value="NZ_KE136389.1"/>
</dbReference>
<dbReference type="eggNOG" id="ENOG502ZDCZ">
    <property type="taxonomic scope" value="Bacteria"/>
</dbReference>
<sequence>MKKWLLGSLLGLSLVFVAGCGTNNDTPESQESTQSSEAMESKTVFTGTLTENLEESALDAKNVLLFLENVEAIEDPENIVPTFTEMGVGINVDTEDISYWRAWRKGSKVEVTLKGLPATTASIPPQVAGNALENITLLP</sequence>
<keyword evidence="3" id="KW-1185">Reference proteome</keyword>
<accession>S0NWR5</accession>
<proteinExistence type="predicted"/>
<reference evidence="2 3" key="1">
    <citation type="submission" date="2013-03" db="EMBL/GenBank/DDBJ databases">
        <title>The Genome Sequence of Enterococcus saccharolyticus ATCC_43076 (Illumina only assembly).</title>
        <authorList>
            <consortium name="The Broad Institute Genomics Platform"/>
            <consortium name="The Broad Institute Genome Sequencing Center for Infectious Disease"/>
            <person name="Earl A."/>
            <person name="Russ C."/>
            <person name="Gilmore M."/>
            <person name="Surin D."/>
            <person name="Walker B."/>
            <person name="Young S."/>
            <person name="Zeng Q."/>
            <person name="Gargeya S."/>
            <person name="Fitzgerald M."/>
            <person name="Haas B."/>
            <person name="Abouelleil A."/>
            <person name="Allen A.W."/>
            <person name="Alvarado L."/>
            <person name="Arachchi H.M."/>
            <person name="Berlin A.M."/>
            <person name="Chapman S.B."/>
            <person name="Gainer-Dewar J."/>
            <person name="Goldberg J."/>
            <person name="Griggs A."/>
            <person name="Gujja S."/>
            <person name="Hansen M."/>
            <person name="Howarth C."/>
            <person name="Imamovic A."/>
            <person name="Ireland A."/>
            <person name="Larimer J."/>
            <person name="McCowan C."/>
            <person name="Murphy C."/>
            <person name="Pearson M."/>
            <person name="Poon T.W."/>
            <person name="Priest M."/>
            <person name="Roberts A."/>
            <person name="Saif S."/>
            <person name="Shea T."/>
            <person name="Sisk P."/>
            <person name="Sykes S."/>
            <person name="Wortman J."/>
            <person name="Nusbaum C."/>
            <person name="Birren B."/>
        </authorList>
    </citation>
    <scope>NUCLEOTIDE SEQUENCE [LARGE SCALE GENOMIC DNA]</scope>
    <source>
        <strain evidence="2 3">ATCC 43076</strain>
    </source>
</reference>
<evidence type="ECO:0000313" key="3">
    <source>
        <dbReference type="Proteomes" id="UP000014136"/>
    </source>
</evidence>
<name>S0NWR5_9ENTE</name>
<evidence type="ECO:0000256" key="1">
    <source>
        <dbReference type="SAM" id="SignalP"/>
    </source>
</evidence>
<comment type="caution">
    <text evidence="2">The sequence shown here is derived from an EMBL/GenBank/DDBJ whole genome shotgun (WGS) entry which is preliminary data.</text>
</comment>
<organism evidence="2 3">
    <name type="scientific">Enterococcus saccharolyticus subsp. saccharolyticus ATCC 43076</name>
    <dbReference type="NCBI Taxonomy" id="1139996"/>
    <lineage>
        <taxon>Bacteria</taxon>
        <taxon>Bacillati</taxon>
        <taxon>Bacillota</taxon>
        <taxon>Bacilli</taxon>
        <taxon>Lactobacillales</taxon>
        <taxon>Enterococcaceae</taxon>
        <taxon>Enterococcus</taxon>
    </lineage>
</organism>
<evidence type="ECO:0000313" key="2">
    <source>
        <dbReference type="EMBL" id="EOT29124.1"/>
    </source>
</evidence>
<dbReference type="PROSITE" id="PS51257">
    <property type="entry name" value="PROKAR_LIPOPROTEIN"/>
    <property type="match status" value="1"/>
</dbReference>
<dbReference type="HOGENOM" id="CLU_149909_0_0_9"/>
<keyword evidence="1" id="KW-0732">Signal</keyword>
<protein>
    <recommendedName>
        <fullName evidence="4">Lipoprotein</fullName>
    </recommendedName>
</protein>
<dbReference type="PATRIC" id="fig|1139996.3.peg.1059"/>
<feature type="chain" id="PRO_5039075282" description="Lipoprotein" evidence="1">
    <location>
        <begin position="19"/>
        <end position="139"/>
    </location>
</feature>
<dbReference type="STRING" id="41997.RV16_GL002160"/>
<feature type="signal peptide" evidence="1">
    <location>
        <begin position="1"/>
        <end position="18"/>
    </location>
</feature>
<dbReference type="OrthoDB" id="2168472at2"/>
<dbReference type="EMBL" id="AHYT01000004">
    <property type="protein sequence ID" value="EOT29124.1"/>
    <property type="molecule type" value="Genomic_DNA"/>
</dbReference>
<evidence type="ECO:0008006" key="4">
    <source>
        <dbReference type="Google" id="ProtNLM"/>
    </source>
</evidence>